<evidence type="ECO:0000259" key="9">
    <source>
        <dbReference type="PROSITE" id="PS50928"/>
    </source>
</evidence>
<reference evidence="10 11" key="1">
    <citation type="journal article" date="2015" name="Antonie Van Leeuwenhoek">
        <title>Streptomyces klenkii sp. nov., isolated from deep marine sediment.</title>
        <authorList>
            <person name="Veyisoglu A."/>
            <person name="Sahin N."/>
        </authorList>
    </citation>
    <scope>NUCLEOTIDE SEQUENCE [LARGE SCALE GENOMIC DNA]</scope>
    <source>
        <strain evidence="10 11">KCTC 29202</strain>
    </source>
</reference>
<comment type="similarity">
    <text evidence="7">Belongs to the binding-protein-dependent transport system permease family.</text>
</comment>
<feature type="transmembrane region" description="Helical" evidence="7">
    <location>
        <begin position="155"/>
        <end position="180"/>
    </location>
</feature>
<evidence type="ECO:0000256" key="6">
    <source>
        <dbReference type="ARBA" id="ARBA00023136"/>
    </source>
</evidence>
<proteinExistence type="inferred from homology"/>
<dbReference type="PROSITE" id="PS50928">
    <property type="entry name" value="ABC_TM1"/>
    <property type="match status" value="1"/>
</dbReference>
<organism evidence="10 11">
    <name type="scientific">Streptomyces klenkii</name>
    <dbReference type="NCBI Taxonomy" id="1420899"/>
    <lineage>
        <taxon>Bacteria</taxon>
        <taxon>Bacillati</taxon>
        <taxon>Actinomycetota</taxon>
        <taxon>Actinomycetes</taxon>
        <taxon>Kitasatosporales</taxon>
        <taxon>Streptomycetaceae</taxon>
        <taxon>Streptomyces</taxon>
    </lineage>
</organism>
<evidence type="ECO:0000256" key="7">
    <source>
        <dbReference type="RuleBase" id="RU363032"/>
    </source>
</evidence>
<dbReference type="EMBL" id="RBAM01000011">
    <property type="protein sequence ID" value="RKN65641.1"/>
    <property type="molecule type" value="Genomic_DNA"/>
</dbReference>
<feature type="transmembrane region" description="Helical" evidence="7">
    <location>
        <begin position="254"/>
        <end position="279"/>
    </location>
</feature>
<dbReference type="SUPFAM" id="SSF161098">
    <property type="entry name" value="MetI-like"/>
    <property type="match status" value="1"/>
</dbReference>
<feature type="transmembrane region" description="Helical" evidence="7">
    <location>
        <begin position="192"/>
        <end position="215"/>
    </location>
</feature>
<dbReference type="RefSeq" id="WP_120757874.1">
    <property type="nucleotide sequence ID" value="NZ_JBFADQ010000056.1"/>
</dbReference>
<keyword evidence="3" id="KW-1003">Cell membrane</keyword>
<sequence>MAEEHSGGPPRDTLEAPSHGPSDTPSRGPFATACRAFRRDRTGMAALAVAVFCALLAAAAPLVTALYGKDPTSHYGQQTPGLLSAEGLPVLPNGGISADHWFGIEPGLGRDVFAQLVYGMRTSLLVALASVAVIAVAGVVLGVTVGYLSGLADRAFTFVCNALLGFPTLLLLLALSPVIQTRFVDPGENEPAWMQFTSLILVFSAFGWVPLAMVLRTAVRALREREFVEAARAVGASRRHVVLRELLPNVWAPVLVHITLAVPGIVTAEAALSFLGVGINEPVPDWGRMISRGSEVFYDDPTYMVFPGAAILVFVLAFNLLGDAVRDALDPRIAR</sequence>
<keyword evidence="6 7" id="KW-0472">Membrane</keyword>
<evidence type="ECO:0000256" key="1">
    <source>
        <dbReference type="ARBA" id="ARBA00004651"/>
    </source>
</evidence>
<feature type="transmembrane region" description="Helical" evidence="7">
    <location>
        <begin position="303"/>
        <end position="322"/>
    </location>
</feature>
<dbReference type="Gene3D" id="1.10.3720.10">
    <property type="entry name" value="MetI-like"/>
    <property type="match status" value="1"/>
</dbReference>
<evidence type="ECO:0000256" key="3">
    <source>
        <dbReference type="ARBA" id="ARBA00022475"/>
    </source>
</evidence>
<comment type="subcellular location">
    <subcellularLocation>
        <location evidence="1 7">Cell membrane</location>
        <topology evidence="1 7">Multi-pass membrane protein</topology>
    </subcellularLocation>
</comment>
<evidence type="ECO:0000313" key="10">
    <source>
        <dbReference type="EMBL" id="RKN65641.1"/>
    </source>
</evidence>
<evidence type="ECO:0000256" key="4">
    <source>
        <dbReference type="ARBA" id="ARBA00022692"/>
    </source>
</evidence>
<dbReference type="AlphaFoldDB" id="A0A3B0AZD5"/>
<dbReference type="InterPro" id="IPR050366">
    <property type="entry name" value="BP-dependent_transpt_permease"/>
</dbReference>
<dbReference type="Proteomes" id="UP000270343">
    <property type="component" value="Unassembled WGS sequence"/>
</dbReference>
<dbReference type="InterPro" id="IPR000515">
    <property type="entry name" value="MetI-like"/>
</dbReference>
<keyword evidence="11" id="KW-1185">Reference proteome</keyword>
<dbReference type="PANTHER" id="PTHR43386">
    <property type="entry name" value="OLIGOPEPTIDE TRANSPORT SYSTEM PERMEASE PROTEIN APPC"/>
    <property type="match status" value="1"/>
</dbReference>
<evidence type="ECO:0000256" key="2">
    <source>
        <dbReference type="ARBA" id="ARBA00022448"/>
    </source>
</evidence>
<dbReference type="OrthoDB" id="9812701at2"/>
<keyword evidence="2 7" id="KW-0813">Transport</keyword>
<dbReference type="PANTHER" id="PTHR43386:SF1">
    <property type="entry name" value="D,D-DIPEPTIDE TRANSPORT SYSTEM PERMEASE PROTEIN DDPC-RELATED"/>
    <property type="match status" value="1"/>
</dbReference>
<feature type="transmembrane region" description="Helical" evidence="7">
    <location>
        <begin position="124"/>
        <end position="148"/>
    </location>
</feature>
<dbReference type="Pfam" id="PF00528">
    <property type="entry name" value="BPD_transp_1"/>
    <property type="match status" value="1"/>
</dbReference>
<evidence type="ECO:0000256" key="8">
    <source>
        <dbReference type="SAM" id="MobiDB-lite"/>
    </source>
</evidence>
<dbReference type="CDD" id="cd06261">
    <property type="entry name" value="TM_PBP2"/>
    <property type="match status" value="1"/>
</dbReference>
<keyword evidence="4 7" id="KW-0812">Transmembrane</keyword>
<comment type="caution">
    <text evidence="10">The sequence shown here is derived from an EMBL/GenBank/DDBJ whole genome shotgun (WGS) entry which is preliminary data.</text>
</comment>
<feature type="domain" description="ABC transmembrane type-1" evidence="9">
    <location>
        <begin position="120"/>
        <end position="322"/>
    </location>
</feature>
<feature type="transmembrane region" description="Helical" evidence="7">
    <location>
        <begin position="45"/>
        <end position="67"/>
    </location>
</feature>
<accession>A0A3B0AZD5</accession>
<dbReference type="GO" id="GO:0005886">
    <property type="term" value="C:plasma membrane"/>
    <property type="evidence" value="ECO:0007669"/>
    <property type="project" value="UniProtKB-SubCell"/>
</dbReference>
<evidence type="ECO:0000313" key="11">
    <source>
        <dbReference type="Proteomes" id="UP000270343"/>
    </source>
</evidence>
<dbReference type="InterPro" id="IPR035906">
    <property type="entry name" value="MetI-like_sf"/>
</dbReference>
<gene>
    <name evidence="10" type="ORF">D7231_25550</name>
</gene>
<evidence type="ECO:0000256" key="5">
    <source>
        <dbReference type="ARBA" id="ARBA00022989"/>
    </source>
</evidence>
<keyword evidence="5 7" id="KW-1133">Transmembrane helix</keyword>
<name>A0A3B0AZD5_9ACTN</name>
<dbReference type="GO" id="GO:0055085">
    <property type="term" value="P:transmembrane transport"/>
    <property type="evidence" value="ECO:0007669"/>
    <property type="project" value="InterPro"/>
</dbReference>
<protein>
    <submittedName>
        <fullName evidence="10">ABC transporter permease</fullName>
    </submittedName>
</protein>
<feature type="region of interest" description="Disordered" evidence="8">
    <location>
        <begin position="1"/>
        <end position="29"/>
    </location>
</feature>